<dbReference type="EMBL" id="VJMH01000075">
    <property type="protein sequence ID" value="KAF0719370.1"/>
    <property type="molecule type" value="Genomic_DNA"/>
</dbReference>
<keyword evidence="1" id="KW-0106">Calcium</keyword>
<reference evidence="4 5" key="1">
    <citation type="submission" date="2019-03" db="EMBL/GenBank/DDBJ databases">
        <authorList>
            <person name="Gaulin E."/>
            <person name="Dumas B."/>
        </authorList>
    </citation>
    <scope>NUCLEOTIDE SEQUENCE [LARGE SCALE GENOMIC DNA]</scope>
    <source>
        <strain evidence="4">CBS 568.67</strain>
    </source>
</reference>
<dbReference type="Pfam" id="PF13499">
    <property type="entry name" value="EF-hand_7"/>
    <property type="match status" value="1"/>
</dbReference>
<dbReference type="PROSITE" id="PS00018">
    <property type="entry name" value="EF_HAND_1"/>
    <property type="match status" value="1"/>
</dbReference>
<evidence type="ECO:0000256" key="1">
    <source>
        <dbReference type="ARBA" id="ARBA00022837"/>
    </source>
</evidence>
<dbReference type="InterPro" id="IPR002048">
    <property type="entry name" value="EF_hand_dom"/>
</dbReference>
<dbReference type="Pfam" id="PF13202">
    <property type="entry name" value="EF-hand_5"/>
    <property type="match status" value="1"/>
</dbReference>
<evidence type="ECO:0000313" key="5">
    <source>
        <dbReference type="Proteomes" id="UP000332933"/>
    </source>
</evidence>
<name>A0A485K5D9_9STRA</name>
<dbReference type="SUPFAM" id="SSF47473">
    <property type="entry name" value="EF-hand"/>
    <property type="match status" value="1"/>
</dbReference>
<dbReference type="InterPro" id="IPR011992">
    <property type="entry name" value="EF-hand-dom_pair"/>
</dbReference>
<proteinExistence type="predicted"/>
<dbReference type="Gene3D" id="1.10.238.10">
    <property type="entry name" value="EF-hand"/>
    <property type="match status" value="1"/>
</dbReference>
<evidence type="ECO:0000259" key="2">
    <source>
        <dbReference type="PROSITE" id="PS50222"/>
    </source>
</evidence>
<dbReference type="CDD" id="cd00051">
    <property type="entry name" value="EFh"/>
    <property type="match status" value="1"/>
</dbReference>
<protein>
    <submittedName>
        <fullName evidence="4">Aste57867_1091 protein</fullName>
    </submittedName>
</protein>
<reference evidence="3" key="2">
    <citation type="submission" date="2019-06" db="EMBL/GenBank/DDBJ databases">
        <title>Genomics analysis of Aphanomyces spp. identifies a new class of oomycete effector associated with host adaptation.</title>
        <authorList>
            <person name="Gaulin E."/>
        </authorList>
    </citation>
    <scope>NUCLEOTIDE SEQUENCE</scope>
    <source>
        <strain evidence="3">CBS 578.67</strain>
    </source>
</reference>
<dbReference type="InterPro" id="IPR018247">
    <property type="entry name" value="EF_Hand_1_Ca_BS"/>
</dbReference>
<gene>
    <name evidence="4" type="primary">Aste57867_1091</name>
    <name evidence="3" type="ORF">As57867_001090</name>
    <name evidence="4" type="ORF">ASTE57867_1091</name>
</gene>
<dbReference type="GO" id="GO:0005509">
    <property type="term" value="F:calcium ion binding"/>
    <property type="evidence" value="ECO:0007669"/>
    <property type="project" value="InterPro"/>
</dbReference>
<accession>A0A485K5D9</accession>
<dbReference type="Proteomes" id="UP000332933">
    <property type="component" value="Unassembled WGS sequence"/>
</dbReference>
<organism evidence="4 5">
    <name type="scientific">Aphanomyces stellatus</name>
    <dbReference type="NCBI Taxonomy" id="120398"/>
    <lineage>
        <taxon>Eukaryota</taxon>
        <taxon>Sar</taxon>
        <taxon>Stramenopiles</taxon>
        <taxon>Oomycota</taxon>
        <taxon>Saprolegniomycetes</taxon>
        <taxon>Saprolegniales</taxon>
        <taxon>Verrucalvaceae</taxon>
        <taxon>Aphanomyces</taxon>
    </lineage>
</organism>
<evidence type="ECO:0000313" key="3">
    <source>
        <dbReference type="EMBL" id="KAF0719370.1"/>
    </source>
</evidence>
<dbReference type="OrthoDB" id="167809at2759"/>
<dbReference type="AlphaFoldDB" id="A0A485K5D9"/>
<sequence>MNDALLVYRPRKRPRKKPVAKLRPLLPPRLASKWHRDANTCFTESDLYLRWLDTTTDERTEALQSTWQTIVGGPSDKYRVSSIDHPPPLSSPDQDPLQLNRVIYRPTATMHSLAFMDTTPSMRLQKTPPLHAAQSTTWLHRSSVDAVRAVLATPPPTSATRRRLAYSNEMRMKLDLHLREKLRGNIWQDEVRSRLARPLDATSFVNRAELLDHAATSQSMAAFECAAPRDSPAIELQHPYSAAAHTWSSMIYRCYNTSRNRYLMKQALKRLVNAIRFLQDFFAFRVHCKACPSTTRDVDWLCPQVKARRERAVRSLVARRIQRPIRRYLAKKHASAIRVQCLWRRLQAKNALHARRKMHHAASTISRIARNFMWSQRRRMAQALRIQTRAKLFLWRLHRKQAEAARLALEVAAMAVAEKKAVQACMAHMQTKQGKAELKFERKRMKDEAKKRPKTAAPDAPMDLETLAIRHSFDAFDTDGSGKLNHIYFVVGGCDHSVTTGSIELDELRLLMSELGIPISERELVAGFQEMDADGSGSIGFDEFAAWWKSDVTKPGHANAHMALLRLKLRGQSLLKKITGAEAMAQAAKRITMREKTHAKAIARKAFRESQPPTCYCHVCFLSFALEEQWLHHVKHHQCLGRDVVELRILKDRLKWTWEPTRRQSQAGLEARRCRY</sequence>
<dbReference type="SMART" id="SM00054">
    <property type="entry name" value="EFh"/>
    <property type="match status" value="2"/>
</dbReference>
<dbReference type="EMBL" id="CAADRA010000075">
    <property type="protein sequence ID" value="VFT78313.1"/>
    <property type="molecule type" value="Genomic_DNA"/>
</dbReference>
<dbReference type="PROSITE" id="PS50222">
    <property type="entry name" value="EF_HAND_2"/>
    <property type="match status" value="1"/>
</dbReference>
<feature type="domain" description="EF-hand" evidence="2">
    <location>
        <begin position="519"/>
        <end position="554"/>
    </location>
</feature>
<evidence type="ECO:0000313" key="4">
    <source>
        <dbReference type="EMBL" id="VFT78313.1"/>
    </source>
</evidence>
<keyword evidence="5" id="KW-1185">Reference proteome</keyword>